<comment type="similarity">
    <text evidence="4 15">Belongs to the AcsB/BcsB family.</text>
</comment>
<dbReference type="EMBL" id="CP009889">
    <property type="protein sequence ID" value="AIY66797.1"/>
    <property type="molecule type" value="Genomic_DNA"/>
</dbReference>
<comment type="subunit">
    <text evidence="5 15">Tightly associated with the cellulose synthase catalytic subunit.</text>
</comment>
<evidence type="ECO:0000256" key="8">
    <source>
        <dbReference type="ARBA" id="ARBA00022519"/>
    </source>
</evidence>
<dbReference type="HOGENOM" id="CLU_016690_0_0_6"/>
<name>A0A0A7ELG4_9GAMM</name>
<evidence type="ECO:0000256" key="14">
    <source>
        <dbReference type="ARBA" id="ARBA00033444"/>
    </source>
</evidence>
<keyword evidence="11 15" id="KW-0135">Cellulose biosynthesis</keyword>
<dbReference type="AlphaFoldDB" id="A0A0A7ELG4"/>
<feature type="transmembrane region" description="Helical" evidence="15">
    <location>
        <begin position="695"/>
        <end position="714"/>
    </location>
</feature>
<dbReference type="InterPro" id="IPR003920">
    <property type="entry name" value="Cell_synth_B"/>
</dbReference>
<keyword evidence="13 15" id="KW-0472">Membrane</keyword>
<evidence type="ECO:0000256" key="7">
    <source>
        <dbReference type="ARBA" id="ARBA00022475"/>
    </source>
</evidence>
<accession>A0A0A7ELG4</accession>
<evidence type="ECO:0000256" key="5">
    <source>
        <dbReference type="ARBA" id="ARBA00011437"/>
    </source>
</evidence>
<dbReference type="Gene3D" id="2.60.120.260">
    <property type="entry name" value="Galactose-binding domain-like"/>
    <property type="match status" value="2"/>
</dbReference>
<dbReference type="Proteomes" id="UP000030341">
    <property type="component" value="Chromosome 2"/>
</dbReference>
<dbReference type="PANTHER" id="PTHR39083:SF1">
    <property type="entry name" value="CYCLIC DI-GMP-BINDING PROTEIN"/>
    <property type="match status" value="1"/>
</dbReference>
<evidence type="ECO:0000256" key="3">
    <source>
        <dbReference type="ARBA" id="ARBA00005186"/>
    </source>
</evidence>
<evidence type="ECO:0000256" key="13">
    <source>
        <dbReference type="ARBA" id="ARBA00023136"/>
    </source>
</evidence>
<evidence type="ECO:0000256" key="4">
    <source>
        <dbReference type="ARBA" id="ARBA00010714"/>
    </source>
</evidence>
<dbReference type="GO" id="GO:0030244">
    <property type="term" value="P:cellulose biosynthetic process"/>
    <property type="evidence" value="ECO:0007669"/>
    <property type="project" value="UniProtKB-KW"/>
</dbReference>
<dbReference type="eggNOG" id="COG1215">
    <property type="taxonomic scope" value="Bacteria"/>
</dbReference>
<feature type="signal peptide" evidence="15">
    <location>
        <begin position="1"/>
        <end position="20"/>
    </location>
</feature>
<dbReference type="RefSeq" id="WP_040135315.1">
    <property type="nucleotide sequence ID" value="NZ_CP009889.1"/>
</dbReference>
<evidence type="ECO:0000256" key="12">
    <source>
        <dbReference type="ARBA" id="ARBA00022989"/>
    </source>
</evidence>
<evidence type="ECO:0000256" key="9">
    <source>
        <dbReference type="ARBA" id="ARBA00022636"/>
    </source>
</evidence>
<keyword evidence="7 15" id="KW-1003">Cell membrane</keyword>
<reference evidence="16 17" key="1">
    <citation type="submission" date="2014-11" db="EMBL/GenBank/DDBJ databases">
        <title>Complete Genome Sequence of Pseudoalteromonas sp. Strain OCN003 Isolated from Kaneohe Bay, Oahu, Hawaii.</title>
        <authorList>
            <person name="Beurmann S."/>
            <person name="Videau P."/>
            <person name="Ushijima B."/>
            <person name="Smith A.M."/>
            <person name="Aeby G.S."/>
            <person name="Callahan S.M."/>
            <person name="Belcaid M."/>
        </authorList>
    </citation>
    <scope>NUCLEOTIDE SEQUENCE [LARGE SCALE GENOMIC DNA]</scope>
    <source>
        <strain evidence="16 17">OCN003</strain>
    </source>
</reference>
<evidence type="ECO:0000256" key="11">
    <source>
        <dbReference type="ARBA" id="ARBA00022916"/>
    </source>
</evidence>
<sequence length="727" mass="82460">MKLMKFLLLCCFVFSVCLDAKTLKIPLSEVYPVESLDLRCIDAKYEMKLPIPARWQVNSAKLFFSYVNSASLLKKNSQLVVRLNGTPLAQMKLDPNAPEGHAEIDLPSLLLQPGYNDLVFEVNQHYATQCELPCVPELWTRLKLDQAYMEFDYTLAPLPKQLSLVANTLFDERSFLDNNINIVTEDYRDENLSVAGSIASGIGVRFNFQPTNFHARKSLIEKMDNIVIGSEQFIRDFLSQYNLNPIIETPTVTILSMIKSEFDEQGNQEYIEDERYALILIAGDSQKEIQLAAESFDVLSLPFPDTNSMRLHEFELPDIRMYAGKNTLATGADYEFNKLDFATHTFRGFSGSQKTINFRLPSDFMIKPNQYVDLNLNYAYGAGSRTDSSLNVLLNKQYVASIHLDDPRGGLISNYQISMPTYLFKEGNNSISFQPTMTPLVTENCSFIQTENLFLTLFDNSSMRFPEMPHKIEMPRLDLMFVNGFPFTRWPDGFEARIALTELNENTVAAAYNMMAVLGQKNGYPLISMEVTNKLDENYDGEQIVISTMRALPKPFAENAPLKIGEKLRVPYPIYQELEGETNVAISTQQSDISFDKGMIMQYQSPGVLGRSVVLFTAKTTEALRRLTRFTTQGALQSQVKGDLVMVDMFDEKRTRALEQAKFSAVSVTVGDKYITGKAGKVNAVESVFVSNPNLYWIAILVSILLFSLLYYLLLKRRRAMRQENES</sequence>
<keyword evidence="9 15" id="KW-0973">c-di-GMP</keyword>
<evidence type="ECO:0000256" key="10">
    <source>
        <dbReference type="ARBA" id="ARBA00022692"/>
    </source>
</evidence>
<dbReference type="PRINTS" id="PR01440">
    <property type="entry name" value="CELLSNTHASEB"/>
</dbReference>
<dbReference type="UniPathway" id="UPA00694"/>
<evidence type="ECO:0000256" key="2">
    <source>
        <dbReference type="ARBA" id="ARBA00004377"/>
    </source>
</evidence>
<feature type="chain" id="PRO_5015214766" description="Cyclic di-GMP-binding protein" evidence="15">
    <location>
        <begin position="21"/>
        <end position="727"/>
    </location>
</feature>
<evidence type="ECO:0000256" key="15">
    <source>
        <dbReference type="RuleBase" id="RU365021"/>
    </source>
</evidence>
<dbReference type="GO" id="GO:0005886">
    <property type="term" value="C:plasma membrane"/>
    <property type="evidence" value="ECO:0007669"/>
    <property type="project" value="UniProtKB-SubCell"/>
</dbReference>
<evidence type="ECO:0000313" key="17">
    <source>
        <dbReference type="Proteomes" id="UP000030341"/>
    </source>
</evidence>
<organism evidence="16 17">
    <name type="scientific">Pseudoalteromonas piratica</name>
    <dbReference type="NCBI Taxonomy" id="1348114"/>
    <lineage>
        <taxon>Bacteria</taxon>
        <taxon>Pseudomonadati</taxon>
        <taxon>Pseudomonadota</taxon>
        <taxon>Gammaproteobacteria</taxon>
        <taxon>Alteromonadales</taxon>
        <taxon>Pseudoalteromonadaceae</taxon>
        <taxon>Pseudoalteromonas</taxon>
    </lineage>
</organism>
<keyword evidence="15" id="KW-0732">Signal</keyword>
<keyword evidence="10 15" id="KW-0812">Transmembrane</keyword>
<comment type="subcellular location">
    <subcellularLocation>
        <location evidence="2">Cell inner membrane</location>
        <topology evidence="2">Single-pass membrane protein</topology>
    </subcellularLocation>
</comment>
<dbReference type="PANTHER" id="PTHR39083">
    <property type="entry name" value="CYCLIC DI-GMP-BINDING PROTEIN"/>
    <property type="match status" value="1"/>
</dbReference>
<comment type="function">
    <text evidence="1 15">Binds the cellulose synthase activator, bis-(3'-5') cyclic diguanylic acid (c-di-GMP).</text>
</comment>
<keyword evidence="17" id="KW-1185">Reference proteome</keyword>
<dbReference type="KEGG" id="pseo:OM33_16930"/>
<keyword evidence="12 15" id="KW-1133">Transmembrane helix</keyword>
<evidence type="ECO:0000313" key="16">
    <source>
        <dbReference type="EMBL" id="AIY66797.1"/>
    </source>
</evidence>
<evidence type="ECO:0000256" key="6">
    <source>
        <dbReference type="ARBA" id="ARBA00021844"/>
    </source>
</evidence>
<proteinExistence type="inferred from homology"/>
<keyword evidence="8 15" id="KW-0997">Cell inner membrane</keyword>
<gene>
    <name evidence="16" type="ORF">OM33_16930</name>
</gene>
<dbReference type="STRING" id="1348114.OM33_16930"/>
<evidence type="ECO:0000256" key="1">
    <source>
        <dbReference type="ARBA" id="ARBA00002057"/>
    </source>
</evidence>
<dbReference type="InterPro" id="IPR018513">
    <property type="entry name" value="Cell_synthase_bac"/>
</dbReference>
<dbReference type="Pfam" id="PF03170">
    <property type="entry name" value="BcsB"/>
    <property type="match status" value="1"/>
</dbReference>
<dbReference type="GO" id="GO:0006011">
    <property type="term" value="P:UDP-alpha-D-glucose metabolic process"/>
    <property type="evidence" value="ECO:0007669"/>
    <property type="project" value="InterPro"/>
</dbReference>
<dbReference type="OrthoDB" id="9806702at2"/>
<comment type="pathway">
    <text evidence="3 15">Glycan metabolism; bacterial cellulose biosynthesis.</text>
</comment>
<protein>
    <recommendedName>
        <fullName evidence="6 15">Cyclic di-GMP-binding protein</fullName>
    </recommendedName>
    <alternativeName>
        <fullName evidence="14 15">Cellulose synthase regulatory subunit</fullName>
    </alternativeName>
</protein>